<accession>A0ABP5L7K9</accession>
<dbReference type="EMBL" id="BAAAQR010000003">
    <property type="protein sequence ID" value="GAA2143019.1"/>
    <property type="molecule type" value="Genomic_DNA"/>
</dbReference>
<comment type="caution">
    <text evidence="3">The sequence shown here is derived from an EMBL/GenBank/DDBJ whole genome shotgun (WGS) entry which is preliminary data.</text>
</comment>
<dbReference type="PANTHER" id="PTHR36836">
    <property type="entry name" value="COLANIC ACID BIOSYNTHESIS PROTEIN WCAK"/>
    <property type="match status" value="1"/>
</dbReference>
<gene>
    <name evidence="3" type="ORF">GCM10009844_14880</name>
</gene>
<dbReference type="Proteomes" id="UP001501771">
    <property type="component" value="Unassembled WGS sequence"/>
</dbReference>
<protein>
    <submittedName>
        <fullName evidence="3">Polysaccharide pyruvyl transferase family protein</fullName>
    </submittedName>
</protein>
<organism evidence="3 4">
    <name type="scientific">Nocardioides koreensis</name>
    <dbReference type="NCBI Taxonomy" id="433651"/>
    <lineage>
        <taxon>Bacteria</taxon>
        <taxon>Bacillati</taxon>
        <taxon>Actinomycetota</taxon>
        <taxon>Actinomycetes</taxon>
        <taxon>Propionibacteriales</taxon>
        <taxon>Nocardioidaceae</taxon>
        <taxon>Nocardioides</taxon>
    </lineage>
</organism>
<evidence type="ECO:0000313" key="4">
    <source>
        <dbReference type="Proteomes" id="UP001501771"/>
    </source>
</evidence>
<keyword evidence="4" id="KW-1185">Reference proteome</keyword>
<keyword evidence="3" id="KW-0808">Transferase</keyword>
<reference evidence="4" key="1">
    <citation type="journal article" date="2019" name="Int. J. Syst. Evol. Microbiol.">
        <title>The Global Catalogue of Microorganisms (GCM) 10K type strain sequencing project: providing services to taxonomists for standard genome sequencing and annotation.</title>
        <authorList>
            <consortium name="The Broad Institute Genomics Platform"/>
            <consortium name="The Broad Institute Genome Sequencing Center for Infectious Disease"/>
            <person name="Wu L."/>
            <person name="Ma J."/>
        </authorList>
    </citation>
    <scope>NUCLEOTIDE SEQUENCE [LARGE SCALE GENOMIC DNA]</scope>
    <source>
        <strain evidence="4">JCM 16022</strain>
    </source>
</reference>
<feature type="coiled-coil region" evidence="1">
    <location>
        <begin position="356"/>
        <end position="393"/>
    </location>
</feature>
<dbReference type="RefSeq" id="WP_344149652.1">
    <property type="nucleotide sequence ID" value="NZ_BAAAQR010000003.1"/>
</dbReference>
<dbReference type="GO" id="GO:0016740">
    <property type="term" value="F:transferase activity"/>
    <property type="evidence" value="ECO:0007669"/>
    <property type="project" value="UniProtKB-KW"/>
</dbReference>
<proteinExistence type="predicted"/>
<dbReference type="InterPro" id="IPR007345">
    <property type="entry name" value="Polysacch_pyruvyl_Trfase"/>
</dbReference>
<evidence type="ECO:0000256" key="1">
    <source>
        <dbReference type="SAM" id="Coils"/>
    </source>
</evidence>
<evidence type="ECO:0000313" key="3">
    <source>
        <dbReference type="EMBL" id="GAA2143019.1"/>
    </source>
</evidence>
<name>A0ABP5L7K9_9ACTN</name>
<feature type="domain" description="Polysaccharide pyruvyl transferase" evidence="2">
    <location>
        <begin position="26"/>
        <end position="338"/>
    </location>
</feature>
<dbReference type="PANTHER" id="PTHR36836:SF1">
    <property type="entry name" value="COLANIC ACID BIOSYNTHESIS PROTEIN WCAK"/>
    <property type="match status" value="1"/>
</dbReference>
<evidence type="ECO:0000259" key="2">
    <source>
        <dbReference type="Pfam" id="PF04230"/>
    </source>
</evidence>
<sequence length="427" mass="47188">MRRTRHRTHRQPPLRVGLFGILGSGNLGNDASLDVVMRSLRERHPDADLGFFAMGPDHLERRYGAPAVHLQWYEANMERLARLPAPLLKVVGRLLDPVRTLAWVRHQDVVLVPGAGVLETTTPMRPWAFPYSLLSLGLAARLVGTRVGLVCVGANVVAKGPTRWILSRATRLVDYRSYRDELSRDAMREMGVDVHADKVYPDLAFALEVPERGPVGPRTVGFGLMNYRGGAQDRARADEMHEAYVDAVTRLVRLLVDDGWQVRLFPGDREDETVVRRVLGAVQLRSAGDGAAPVVAERVGTMADLMRVMAGVDVVVATRYHNVLAALKMSIPTLSIGYAAKLDVLMATMGLGEFCQSAASIDVDRAIEQLRELEARNDELTELLRQRNRAQTEGVRRQLDALSRFLRPGTAEAVDRRSAAGEPTSQA</sequence>
<keyword evidence="1" id="KW-0175">Coiled coil</keyword>
<dbReference type="Pfam" id="PF04230">
    <property type="entry name" value="PS_pyruv_trans"/>
    <property type="match status" value="1"/>
</dbReference>